<organism evidence="2 3">
    <name type="scientific">Salix dunnii</name>
    <dbReference type="NCBI Taxonomy" id="1413687"/>
    <lineage>
        <taxon>Eukaryota</taxon>
        <taxon>Viridiplantae</taxon>
        <taxon>Streptophyta</taxon>
        <taxon>Embryophyta</taxon>
        <taxon>Tracheophyta</taxon>
        <taxon>Spermatophyta</taxon>
        <taxon>Magnoliopsida</taxon>
        <taxon>eudicotyledons</taxon>
        <taxon>Gunneridae</taxon>
        <taxon>Pentapetalae</taxon>
        <taxon>rosids</taxon>
        <taxon>fabids</taxon>
        <taxon>Malpighiales</taxon>
        <taxon>Salicaceae</taxon>
        <taxon>Saliceae</taxon>
        <taxon>Salix</taxon>
    </lineage>
</organism>
<feature type="region of interest" description="Disordered" evidence="1">
    <location>
        <begin position="1"/>
        <end position="21"/>
    </location>
</feature>
<sequence>MAPSKHQKSVMSHSGDCKQRRVDRKINRLKAEMTEISKQQQRIRQGQKEIRESFEKIESECDQLKRETEIVSQTSDNIQIRLDIMLRILKARQENDFAKAADLTCSLRSGGYMSGHFMVVLVILHLKLLEKSAFLRVRTRDKLLSWSSKIATLYFPNRSLFSDVNCSLYTSEQ</sequence>
<keyword evidence="3" id="KW-1185">Reference proteome</keyword>
<dbReference type="OrthoDB" id="993893at2759"/>
<reference evidence="2 3" key="1">
    <citation type="submission" date="2020-10" db="EMBL/GenBank/DDBJ databases">
        <title>Plant Genome Project.</title>
        <authorList>
            <person name="Zhang R.-G."/>
        </authorList>
    </citation>
    <scope>NUCLEOTIDE SEQUENCE [LARGE SCALE GENOMIC DNA]</scope>
    <source>
        <strain evidence="2">FAFU-HL-1</strain>
        <tissue evidence="2">Leaf</tissue>
    </source>
</reference>
<evidence type="ECO:0000313" key="2">
    <source>
        <dbReference type="EMBL" id="KAF9686033.1"/>
    </source>
</evidence>
<dbReference type="Gene3D" id="6.10.250.370">
    <property type="match status" value="1"/>
</dbReference>
<accession>A0A835N4C7</accession>
<gene>
    <name evidence="2" type="ORF">SADUNF_Sadunf03G0116300</name>
</gene>
<dbReference type="AlphaFoldDB" id="A0A835N4C7"/>
<name>A0A835N4C7_9ROSI</name>
<dbReference type="Proteomes" id="UP000657918">
    <property type="component" value="Unassembled WGS sequence"/>
</dbReference>
<dbReference type="PANTHER" id="PTHR48248">
    <property type="entry name" value="UVR DOMAIN-CONTAINING PROTEIN"/>
    <property type="match status" value="1"/>
</dbReference>
<dbReference type="EMBL" id="JADGMS010000003">
    <property type="protein sequence ID" value="KAF9686033.1"/>
    <property type="molecule type" value="Genomic_DNA"/>
</dbReference>
<evidence type="ECO:0000313" key="3">
    <source>
        <dbReference type="Proteomes" id="UP000657918"/>
    </source>
</evidence>
<evidence type="ECO:0000256" key="1">
    <source>
        <dbReference type="SAM" id="MobiDB-lite"/>
    </source>
</evidence>
<dbReference type="PANTHER" id="PTHR48248:SF5">
    <property type="entry name" value="UVR DOMAIN-CONTAINING PROTEIN"/>
    <property type="match status" value="1"/>
</dbReference>
<protein>
    <submittedName>
        <fullName evidence="2">Uncharacterized protein</fullName>
    </submittedName>
</protein>
<comment type="caution">
    <text evidence="2">The sequence shown here is derived from an EMBL/GenBank/DDBJ whole genome shotgun (WGS) entry which is preliminary data.</text>
</comment>
<proteinExistence type="predicted"/>